<dbReference type="CDD" id="cd01038">
    <property type="entry name" value="Endonuclease_DUF559"/>
    <property type="match status" value="1"/>
</dbReference>
<name>A0A1G1XMZ5_9BACT</name>
<reference evidence="2 3" key="1">
    <citation type="journal article" date="2016" name="Nat. Commun.">
        <title>Thousands of microbial genomes shed light on interconnected biogeochemical processes in an aquifer system.</title>
        <authorList>
            <person name="Anantharaman K."/>
            <person name="Brown C.T."/>
            <person name="Hug L.A."/>
            <person name="Sharon I."/>
            <person name="Castelle C.J."/>
            <person name="Probst A.J."/>
            <person name="Thomas B.C."/>
            <person name="Singh A."/>
            <person name="Wilkins M.J."/>
            <person name="Karaoz U."/>
            <person name="Brodie E.L."/>
            <person name="Williams K.H."/>
            <person name="Hubbard S.S."/>
            <person name="Banfield J.F."/>
        </authorList>
    </citation>
    <scope>NUCLEOTIDE SEQUENCE [LARGE SCALE GENOMIC DNA]</scope>
</reference>
<dbReference type="Gene3D" id="3.40.960.10">
    <property type="entry name" value="VSR Endonuclease"/>
    <property type="match status" value="1"/>
</dbReference>
<dbReference type="EMBL" id="MHIA01000031">
    <property type="protein sequence ID" value="OGY41284.1"/>
    <property type="molecule type" value="Genomic_DNA"/>
</dbReference>
<evidence type="ECO:0000259" key="1">
    <source>
        <dbReference type="Pfam" id="PF04480"/>
    </source>
</evidence>
<dbReference type="AlphaFoldDB" id="A0A1G1XMZ5"/>
<dbReference type="Pfam" id="PF04480">
    <property type="entry name" value="DUF559"/>
    <property type="match status" value="1"/>
</dbReference>
<evidence type="ECO:0000313" key="3">
    <source>
        <dbReference type="Proteomes" id="UP000176260"/>
    </source>
</evidence>
<dbReference type="InterPro" id="IPR007569">
    <property type="entry name" value="DUF559"/>
</dbReference>
<accession>A0A1G1XMZ5</accession>
<feature type="domain" description="DUF559" evidence="1">
    <location>
        <begin position="10"/>
        <end position="113"/>
    </location>
</feature>
<gene>
    <name evidence="2" type="ORF">A2Y67_00570</name>
</gene>
<evidence type="ECO:0000313" key="2">
    <source>
        <dbReference type="EMBL" id="OGY41284.1"/>
    </source>
</evidence>
<dbReference type="InterPro" id="IPR047216">
    <property type="entry name" value="Endonuclease_DUF559_bact"/>
</dbReference>
<organism evidence="2 3">
    <name type="scientific">Candidatus Buchananbacteria bacterium RBG_13_39_9</name>
    <dbReference type="NCBI Taxonomy" id="1797531"/>
    <lineage>
        <taxon>Bacteria</taxon>
        <taxon>Candidatus Buchananiibacteriota</taxon>
    </lineage>
</organism>
<dbReference type="Proteomes" id="UP000176260">
    <property type="component" value="Unassembled WGS sequence"/>
</dbReference>
<dbReference type="PANTHER" id="PTHR38590:SF1">
    <property type="entry name" value="BLL0828 PROTEIN"/>
    <property type="match status" value="1"/>
</dbReference>
<protein>
    <recommendedName>
        <fullName evidence="1">DUF559 domain-containing protein</fullName>
    </recommendedName>
</protein>
<dbReference type="PANTHER" id="PTHR38590">
    <property type="entry name" value="BLL0828 PROTEIN"/>
    <property type="match status" value="1"/>
</dbReference>
<proteinExistence type="predicted"/>
<dbReference type="SUPFAM" id="SSF52980">
    <property type="entry name" value="Restriction endonuclease-like"/>
    <property type="match status" value="1"/>
</dbReference>
<sequence length="143" mass="17089">MQLFNLKLHKAKRRLLRKKMTPAEVALWNELRREKLGYKFRRQYGIGPYIIDFYCPQLKFAIELDGDVHAFNNVHIKDLIRDKFLEECGITIKRFWNHEVFEDIDAVTEVIVYLCKQLNDRNIKEHPVLPDSPSKIRGRYRGS</sequence>
<comment type="caution">
    <text evidence="2">The sequence shown here is derived from an EMBL/GenBank/DDBJ whole genome shotgun (WGS) entry which is preliminary data.</text>
</comment>
<dbReference type="InterPro" id="IPR011335">
    <property type="entry name" value="Restrct_endonuc-II-like"/>
</dbReference>